<dbReference type="Proteomes" id="UP000627292">
    <property type="component" value="Unassembled WGS sequence"/>
</dbReference>
<organism evidence="1 2">
    <name type="scientific">Filimonas zeae</name>
    <dbReference type="NCBI Taxonomy" id="1737353"/>
    <lineage>
        <taxon>Bacteria</taxon>
        <taxon>Pseudomonadati</taxon>
        <taxon>Bacteroidota</taxon>
        <taxon>Chitinophagia</taxon>
        <taxon>Chitinophagales</taxon>
        <taxon>Chitinophagaceae</taxon>
        <taxon>Filimonas</taxon>
    </lineage>
</organism>
<reference evidence="1" key="1">
    <citation type="journal article" date="2014" name="Int. J. Syst. Evol. Microbiol.">
        <title>Complete genome sequence of Corynebacterium casei LMG S-19264T (=DSM 44701T), isolated from a smear-ripened cheese.</title>
        <authorList>
            <consortium name="US DOE Joint Genome Institute (JGI-PGF)"/>
            <person name="Walter F."/>
            <person name="Albersmeier A."/>
            <person name="Kalinowski J."/>
            <person name="Ruckert C."/>
        </authorList>
    </citation>
    <scope>NUCLEOTIDE SEQUENCE</scope>
    <source>
        <strain evidence="1">CGMCC 1.15290</strain>
    </source>
</reference>
<dbReference type="RefSeq" id="WP_188957735.1">
    <property type="nucleotide sequence ID" value="NZ_BMIB01000005.1"/>
</dbReference>
<sequence>MAKYVCENPPPPGNYGILQVYISKGITCVRVPDTLDGKRVKTAPEFANTRKHASLFAQAAPLAAVVHRTLPMNKQRAHYQSLAGKAYQWLKAGNTPEEVHLLLLEAAELIRKALNRERVKAFIAERKKGNKQVFVIPEAGSMVENVLPHILLSPEGSRMHIRSRIRKKYYARCCHLV</sequence>
<dbReference type="AlphaFoldDB" id="A0A917N0E0"/>
<dbReference type="EMBL" id="BMIB01000005">
    <property type="protein sequence ID" value="GGH80044.1"/>
    <property type="molecule type" value="Genomic_DNA"/>
</dbReference>
<accession>A0A917N0E0</accession>
<proteinExistence type="predicted"/>
<reference evidence="1" key="2">
    <citation type="submission" date="2020-09" db="EMBL/GenBank/DDBJ databases">
        <authorList>
            <person name="Sun Q."/>
            <person name="Zhou Y."/>
        </authorList>
    </citation>
    <scope>NUCLEOTIDE SEQUENCE</scope>
    <source>
        <strain evidence="1">CGMCC 1.15290</strain>
    </source>
</reference>
<evidence type="ECO:0000313" key="2">
    <source>
        <dbReference type="Proteomes" id="UP000627292"/>
    </source>
</evidence>
<name>A0A917N0E0_9BACT</name>
<keyword evidence="2" id="KW-1185">Reference proteome</keyword>
<protein>
    <submittedName>
        <fullName evidence="1">Uncharacterized protein</fullName>
    </submittedName>
</protein>
<evidence type="ECO:0000313" key="1">
    <source>
        <dbReference type="EMBL" id="GGH80044.1"/>
    </source>
</evidence>
<gene>
    <name evidence="1" type="ORF">GCM10011379_50330</name>
</gene>
<comment type="caution">
    <text evidence="1">The sequence shown here is derived from an EMBL/GenBank/DDBJ whole genome shotgun (WGS) entry which is preliminary data.</text>
</comment>